<feature type="chain" id="PRO_5011611666" description="Carboxypeptidase regulatory-like domain-containing protein" evidence="1">
    <location>
        <begin position="25"/>
        <end position="869"/>
    </location>
</feature>
<evidence type="ECO:0000313" key="2">
    <source>
        <dbReference type="EMBL" id="SES80793.1"/>
    </source>
</evidence>
<dbReference type="EMBL" id="FOIJ01000001">
    <property type="protein sequence ID" value="SES80793.1"/>
    <property type="molecule type" value="Genomic_DNA"/>
</dbReference>
<feature type="signal peptide" evidence="1">
    <location>
        <begin position="1"/>
        <end position="24"/>
    </location>
</feature>
<protein>
    <recommendedName>
        <fullName evidence="4">Carboxypeptidase regulatory-like domain-containing protein</fullName>
    </recommendedName>
</protein>
<sequence>MSAHTRAPLLLGLLGLCLAWAGCAQEDADGFGPGGGHEAPAPSSPCSVDEDCPDPALFFCNAATSRCEASCRTALDCGAERRGTFALGECDRNPLGCQCDEGKCVVALCAADAACGAQVCRDGRCVAPPPAAQAATCQVTPAFAVGRQGTQARFHVVVNDAQGQPLVPGGGIAWKASSEAVSGGGEGTEALFTVVTPERSTARIEARVGGALCAAQLSILAAPVEARGVRVVVTEELSGTPLPEVLVAVSTEEGLLSGTGTTDAEGVALVSATGRVNLTAFHPEYGYLTLANLDAEAGTREVRMPLRRNPLEVHGGIQGQFQNRPVGPYLHMGLIGLSMPGQGVERVEAQRRGPREAVTFELSGQVRTWELPTNVTLATPATEAQVAYVVPGLEGGCAGEPVVATGENPGRLAPRCGMRTAWALAGDVPTAELPPDLFGASQDTTQLLAQTIPLLRHFHSSAVRDVRFPLEPLPGAPEGMPEFRDTRHYTAVNLPAMQMPLGFPFVVRVPTLPVYRGAFLKNAFVVGAVDVPGRGRVPLGLGLAVNVAPADPNTDLQAGLSAPGLVAVRMAPAHHGLEGQPYRLIVLASTHAATLEAPVGQAVSAVVEPLAAPLFDPRGSTPVTLSSGFLPIPDGARYNFEPGPSGMLQGRQFWFTNGSGRVGTLLRVSFTNRFGRQWTVLYEPSLETPSVRLPVPPAPFEDRTYFGDLTGTRSLLWVQALAVRAPDGKRLSLAMLAEGQAASLAELDAFTRAFAVLDYRRPELTWLTPEADGQSVPRGATVRVRTTGFLLGPAPEGEGFVQLSFVGGEGCEGLTVRGERNAAQGPGDVELRLPAGCSGSDVALTATLVDSSGLPLRPPVAYTRRLHIL</sequence>
<accession>A0A1H9ZGK4</accession>
<dbReference type="Proteomes" id="UP000199181">
    <property type="component" value="Unassembled WGS sequence"/>
</dbReference>
<dbReference type="AlphaFoldDB" id="A0A1H9ZGK4"/>
<dbReference type="RefSeq" id="WP_093515202.1">
    <property type="nucleotide sequence ID" value="NZ_FOIJ01000001.1"/>
</dbReference>
<keyword evidence="3" id="KW-1185">Reference proteome</keyword>
<evidence type="ECO:0000313" key="3">
    <source>
        <dbReference type="Proteomes" id="UP000199181"/>
    </source>
</evidence>
<reference evidence="3" key="1">
    <citation type="submission" date="2016-10" db="EMBL/GenBank/DDBJ databases">
        <authorList>
            <person name="Varghese N."/>
            <person name="Submissions S."/>
        </authorList>
    </citation>
    <scope>NUCLEOTIDE SEQUENCE [LARGE SCALE GENOMIC DNA]</scope>
    <source>
        <strain evidence="3">DSM 16858</strain>
    </source>
</reference>
<keyword evidence="1" id="KW-0732">Signal</keyword>
<evidence type="ECO:0000256" key="1">
    <source>
        <dbReference type="SAM" id="SignalP"/>
    </source>
</evidence>
<organism evidence="2 3">
    <name type="scientific">Stigmatella erecta</name>
    <dbReference type="NCBI Taxonomy" id="83460"/>
    <lineage>
        <taxon>Bacteria</taxon>
        <taxon>Pseudomonadati</taxon>
        <taxon>Myxococcota</taxon>
        <taxon>Myxococcia</taxon>
        <taxon>Myxococcales</taxon>
        <taxon>Cystobacterineae</taxon>
        <taxon>Archangiaceae</taxon>
        <taxon>Stigmatella</taxon>
    </lineage>
</organism>
<gene>
    <name evidence="2" type="ORF">SAMN05443639_101293</name>
</gene>
<proteinExistence type="predicted"/>
<evidence type="ECO:0008006" key="4">
    <source>
        <dbReference type="Google" id="ProtNLM"/>
    </source>
</evidence>
<dbReference type="PROSITE" id="PS51257">
    <property type="entry name" value="PROKAR_LIPOPROTEIN"/>
    <property type="match status" value="1"/>
</dbReference>
<name>A0A1H9ZGK4_9BACT</name>